<reference evidence="1 2" key="1">
    <citation type="submission" date="2022-11" db="EMBL/GenBank/DDBJ databases">
        <title>Genome Sequencing of Nocardia sp. ON39_IFM12276 and assembly.</title>
        <authorList>
            <person name="Shimojima M."/>
            <person name="Toyokawa M."/>
            <person name="Uesaka K."/>
        </authorList>
    </citation>
    <scope>NUCLEOTIDE SEQUENCE [LARGE SCALE GENOMIC DNA]</scope>
    <source>
        <strain evidence="1 2">IFM 12276</strain>
    </source>
</reference>
<name>A0ABN6TXT6_9NOCA</name>
<keyword evidence="2" id="KW-1185">Reference proteome</keyword>
<gene>
    <name evidence="1" type="ORF">IFM12276_07870</name>
</gene>
<evidence type="ECO:0000313" key="2">
    <source>
        <dbReference type="Proteomes" id="UP001317870"/>
    </source>
</evidence>
<organism evidence="1 2">
    <name type="scientific">Nocardia sputorum</name>
    <dbReference type="NCBI Taxonomy" id="2984338"/>
    <lineage>
        <taxon>Bacteria</taxon>
        <taxon>Bacillati</taxon>
        <taxon>Actinomycetota</taxon>
        <taxon>Actinomycetes</taxon>
        <taxon>Mycobacteriales</taxon>
        <taxon>Nocardiaceae</taxon>
        <taxon>Nocardia</taxon>
    </lineage>
</organism>
<sequence>MVSSATTTVVSAGLTGVVFGLSVLSMGGGGFAAQLLIKVSTATVGNNVRHAARFPAPTFTLGNSTVRSSLFPDSR</sequence>
<evidence type="ECO:0000313" key="1">
    <source>
        <dbReference type="EMBL" id="BDT97758.1"/>
    </source>
</evidence>
<proteinExistence type="predicted"/>
<dbReference type="EMBL" id="AP026978">
    <property type="protein sequence ID" value="BDT97758.1"/>
    <property type="molecule type" value="Genomic_DNA"/>
</dbReference>
<protein>
    <recommendedName>
        <fullName evidence="3">Secreted protein</fullName>
    </recommendedName>
</protein>
<accession>A0ABN6TXT6</accession>
<evidence type="ECO:0008006" key="3">
    <source>
        <dbReference type="Google" id="ProtNLM"/>
    </source>
</evidence>
<dbReference type="Proteomes" id="UP001317870">
    <property type="component" value="Chromosome"/>
</dbReference>